<feature type="non-terminal residue" evidence="2">
    <location>
        <position position="55"/>
    </location>
</feature>
<gene>
    <name evidence="2" type="ORF">AVDCRST_MAG12-820</name>
</gene>
<name>A0A6J4RHV3_9ACTN</name>
<dbReference type="Gene3D" id="1.20.1290.10">
    <property type="entry name" value="AhpD-like"/>
    <property type="match status" value="1"/>
</dbReference>
<proteinExistence type="predicted"/>
<accession>A0A6J4RHV3</accession>
<evidence type="ECO:0000313" key="2">
    <source>
        <dbReference type="EMBL" id="CAA9471555.1"/>
    </source>
</evidence>
<dbReference type="EMBL" id="CADCVK010000140">
    <property type="protein sequence ID" value="CAA9471555.1"/>
    <property type="molecule type" value="Genomic_DNA"/>
</dbReference>
<protein>
    <submittedName>
        <fullName evidence="2">Uncharacterized protein</fullName>
    </submittedName>
</protein>
<reference evidence="2" key="1">
    <citation type="submission" date="2020-02" db="EMBL/GenBank/DDBJ databases">
        <authorList>
            <person name="Meier V. D."/>
        </authorList>
    </citation>
    <scope>NUCLEOTIDE SEQUENCE</scope>
    <source>
        <strain evidence="2">AVDCRST_MAG12</strain>
    </source>
</reference>
<evidence type="ECO:0000256" key="1">
    <source>
        <dbReference type="SAM" id="MobiDB-lite"/>
    </source>
</evidence>
<dbReference type="SUPFAM" id="SSF69118">
    <property type="entry name" value="AhpD-like"/>
    <property type="match status" value="1"/>
</dbReference>
<organism evidence="2">
    <name type="scientific">uncultured Rubrobacteraceae bacterium</name>
    <dbReference type="NCBI Taxonomy" id="349277"/>
    <lineage>
        <taxon>Bacteria</taxon>
        <taxon>Bacillati</taxon>
        <taxon>Actinomycetota</taxon>
        <taxon>Rubrobacteria</taxon>
        <taxon>Rubrobacterales</taxon>
        <taxon>Rubrobacteraceae</taxon>
        <taxon>environmental samples</taxon>
    </lineage>
</organism>
<sequence length="55" mass="6164">MSEEEIRQAQGFESDDPRRAAGLRFVREVVETRGHPSDEAVNGAREAGYSDEEIL</sequence>
<feature type="region of interest" description="Disordered" evidence="1">
    <location>
        <begin position="1"/>
        <end position="20"/>
    </location>
</feature>
<dbReference type="InterPro" id="IPR029032">
    <property type="entry name" value="AhpD-like"/>
</dbReference>
<feature type="region of interest" description="Disordered" evidence="1">
    <location>
        <begin position="30"/>
        <end position="55"/>
    </location>
</feature>
<dbReference type="AlphaFoldDB" id="A0A6J4RHV3"/>